<dbReference type="EMBL" id="BPLF01000001">
    <property type="protein sequence ID" value="GIX62362.1"/>
    <property type="molecule type" value="Genomic_DNA"/>
</dbReference>
<organism evidence="3 4">
    <name type="scientific">Babesia caballi</name>
    <dbReference type="NCBI Taxonomy" id="5871"/>
    <lineage>
        <taxon>Eukaryota</taxon>
        <taxon>Sar</taxon>
        <taxon>Alveolata</taxon>
        <taxon>Apicomplexa</taxon>
        <taxon>Aconoidasida</taxon>
        <taxon>Piroplasmida</taxon>
        <taxon>Babesiidae</taxon>
        <taxon>Babesia</taxon>
    </lineage>
</organism>
<dbReference type="AlphaFoldDB" id="A0AAV4LQ27"/>
<evidence type="ECO:0000313" key="3">
    <source>
        <dbReference type="EMBL" id="GIX62362.1"/>
    </source>
</evidence>
<keyword evidence="2" id="KW-0732">Signal</keyword>
<feature type="chain" id="PRO_5043416586" evidence="2">
    <location>
        <begin position="23"/>
        <end position="184"/>
    </location>
</feature>
<protein>
    <submittedName>
        <fullName evidence="3">PsiA family protein, putative</fullName>
    </submittedName>
</protein>
<sequence>MRSLSVRGLALLALCAFAPAQSDKLRNTSPQPAGAPSAEDAARSELSDGKPHDTVDASTCSRYELFSAPYGTLLDPDQLYEQRKDSLTEWDHKAYKLWKSMFGIGDVINGVVWKGIAWTGDSVFSFMDWWHISSPFADMHHFNPGLYRDVDEEFDDYLDEDASKFLDYVIATSRASKKAGSASA</sequence>
<feature type="compositionally biased region" description="Basic and acidic residues" evidence="1">
    <location>
        <begin position="40"/>
        <end position="55"/>
    </location>
</feature>
<dbReference type="RefSeq" id="XP_067714431.1">
    <property type="nucleotide sequence ID" value="XM_067858330.1"/>
</dbReference>
<evidence type="ECO:0000256" key="1">
    <source>
        <dbReference type="SAM" id="MobiDB-lite"/>
    </source>
</evidence>
<evidence type="ECO:0000256" key="2">
    <source>
        <dbReference type="SAM" id="SignalP"/>
    </source>
</evidence>
<feature type="signal peptide" evidence="2">
    <location>
        <begin position="1"/>
        <end position="22"/>
    </location>
</feature>
<proteinExistence type="predicted"/>
<comment type="caution">
    <text evidence="3">The sequence shown here is derived from an EMBL/GenBank/DDBJ whole genome shotgun (WGS) entry which is preliminary data.</text>
</comment>
<dbReference type="GeneID" id="94193843"/>
<feature type="region of interest" description="Disordered" evidence="1">
    <location>
        <begin position="24"/>
        <end position="56"/>
    </location>
</feature>
<keyword evidence="4" id="KW-1185">Reference proteome</keyword>
<reference evidence="3 4" key="1">
    <citation type="submission" date="2021-06" db="EMBL/GenBank/DDBJ databases">
        <title>Genome sequence of Babesia caballi.</title>
        <authorList>
            <person name="Yamagishi J."/>
            <person name="Kidaka T."/>
            <person name="Ochi A."/>
        </authorList>
    </citation>
    <scope>NUCLEOTIDE SEQUENCE [LARGE SCALE GENOMIC DNA]</scope>
    <source>
        <strain evidence="3">USDA-D6B2</strain>
    </source>
</reference>
<name>A0AAV4LQ27_BABCB</name>
<evidence type="ECO:0000313" key="4">
    <source>
        <dbReference type="Proteomes" id="UP001497744"/>
    </source>
</evidence>
<accession>A0AAV4LQ27</accession>
<gene>
    <name evidence="3" type="ORF">BcabD6B2_17970</name>
</gene>
<dbReference type="Proteomes" id="UP001497744">
    <property type="component" value="Unassembled WGS sequence"/>
</dbReference>